<dbReference type="PANTHER" id="PTHR10146">
    <property type="entry name" value="PROLINE SYNTHETASE CO-TRANSCRIBED BACTERIAL HOMOLOG PROTEIN"/>
    <property type="match status" value="1"/>
</dbReference>
<dbReference type="HAMAP" id="MF_02087">
    <property type="entry name" value="PLP_homeostasis"/>
    <property type="match status" value="1"/>
</dbReference>
<dbReference type="PROSITE" id="PS01211">
    <property type="entry name" value="UPF0001"/>
    <property type="match status" value="1"/>
</dbReference>
<comment type="similarity">
    <text evidence="2 4">Belongs to the pyridoxal phosphate-binding protein YggS/PROSC family.</text>
</comment>
<name>A0A4T0FLI2_WALIC</name>
<accession>A0A4T0FLI2</accession>
<dbReference type="PIRSF" id="PIRSF004848">
    <property type="entry name" value="YBL036c_PLPDEIII"/>
    <property type="match status" value="1"/>
</dbReference>
<feature type="modified residue" description="N6-(pyridoxal phosphate)lysine" evidence="2 3">
    <location>
        <position position="25"/>
    </location>
</feature>
<dbReference type="SUPFAM" id="SSF51419">
    <property type="entry name" value="PLP-binding barrel"/>
    <property type="match status" value="1"/>
</dbReference>
<evidence type="ECO:0000259" key="5">
    <source>
        <dbReference type="Pfam" id="PF01168"/>
    </source>
</evidence>
<dbReference type="CDD" id="cd00635">
    <property type="entry name" value="PLPDE_III_YBL036c_like"/>
    <property type="match status" value="1"/>
</dbReference>
<dbReference type="Pfam" id="PF01168">
    <property type="entry name" value="Ala_racemase_N"/>
    <property type="match status" value="1"/>
</dbReference>
<dbReference type="InterPro" id="IPR029066">
    <property type="entry name" value="PLP-binding_barrel"/>
</dbReference>
<gene>
    <name evidence="6" type="ORF">E3P90_03325</name>
</gene>
<comment type="function">
    <text evidence="2">Pyridoxal 5'-phosphate (PLP)-binding protein, which may be involved in intracellular homeostatic regulation of pyridoxal 5'-phosphate (PLP), the active form of vitamin B6.</text>
</comment>
<evidence type="ECO:0000256" key="2">
    <source>
        <dbReference type="HAMAP-Rule" id="MF_03225"/>
    </source>
</evidence>
<dbReference type="OMA" id="PLEWHMI"/>
<dbReference type="GO" id="GO:0030170">
    <property type="term" value="F:pyridoxal phosphate binding"/>
    <property type="evidence" value="ECO:0007669"/>
    <property type="project" value="UniProtKB-UniRule"/>
</dbReference>
<dbReference type="AlphaFoldDB" id="A0A4T0FLI2"/>
<dbReference type="OrthoDB" id="10264196at2759"/>
<dbReference type="NCBIfam" id="TIGR00044">
    <property type="entry name" value="YggS family pyridoxal phosphate-dependent enzyme"/>
    <property type="match status" value="1"/>
</dbReference>
<dbReference type="InterPro" id="IPR001608">
    <property type="entry name" value="Ala_racemase_N"/>
</dbReference>
<evidence type="ECO:0000256" key="1">
    <source>
        <dbReference type="ARBA" id="ARBA00022898"/>
    </source>
</evidence>
<keyword evidence="1 2" id="KW-0663">Pyridoxal phosphate</keyword>
<evidence type="ECO:0000256" key="3">
    <source>
        <dbReference type="PIRSR" id="PIRSR004848-1"/>
    </source>
</evidence>
<evidence type="ECO:0000313" key="6">
    <source>
        <dbReference type="EMBL" id="TIB09345.1"/>
    </source>
</evidence>
<dbReference type="InterPro" id="IPR011078">
    <property type="entry name" value="PyrdxlP_homeostasis"/>
</dbReference>
<comment type="caution">
    <text evidence="6">The sequence shown here is derived from an EMBL/GenBank/DDBJ whole genome shotgun (WGS) entry which is preliminary data.</text>
</comment>
<dbReference type="Gene3D" id="3.20.20.10">
    <property type="entry name" value="Alanine racemase"/>
    <property type="match status" value="1"/>
</dbReference>
<reference evidence="6 7" key="1">
    <citation type="submission" date="2019-03" db="EMBL/GenBank/DDBJ databases">
        <title>Sequencing 23 genomes of Wallemia ichthyophaga.</title>
        <authorList>
            <person name="Gostincar C."/>
        </authorList>
    </citation>
    <scope>NUCLEOTIDE SEQUENCE [LARGE SCALE GENOMIC DNA]</scope>
    <source>
        <strain evidence="6 7">EXF-8621</strain>
    </source>
</reference>
<feature type="domain" description="Alanine racemase N-terminal" evidence="5">
    <location>
        <begin position="10"/>
        <end position="219"/>
    </location>
</feature>
<organism evidence="6 7">
    <name type="scientific">Wallemia ichthyophaga</name>
    <dbReference type="NCBI Taxonomy" id="245174"/>
    <lineage>
        <taxon>Eukaryota</taxon>
        <taxon>Fungi</taxon>
        <taxon>Dikarya</taxon>
        <taxon>Basidiomycota</taxon>
        <taxon>Wallemiomycotina</taxon>
        <taxon>Wallemiomycetes</taxon>
        <taxon>Wallemiales</taxon>
        <taxon>Wallemiaceae</taxon>
        <taxon>Wallemia</taxon>
    </lineage>
</organism>
<dbReference type="PANTHER" id="PTHR10146:SF14">
    <property type="entry name" value="PYRIDOXAL PHOSPHATE HOMEOSTASIS PROTEIN"/>
    <property type="match status" value="1"/>
</dbReference>
<evidence type="ECO:0000256" key="4">
    <source>
        <dbReference type="RuleBase" id="RU004514"/>
    </source>
</evidence>
<dbReference type="FunFam" id="3.20.20.10:FF:000018">
    <property type="entry name" value="Pyridoxal phosphate homeostasis protein"/>
    <property type="match status" value="1"/>
</dbReference>
<protein>
    <recommendedName>
        <fullName evidence="2">Pyridoxal phosphate homeostasis protein</fullName>
        <shortName evidence="2">PLP homeostasis protein</shortName>
    </recommendedName>
</protein>
<evidence type="ECO:0000313" key="7">
    <source>
        <dbReference type="Proteomes" id="UP000306954"/>
    </source>
</evidence>
<dbReference type="Proteomes" id="UP000306954">
    <property type="component" value="Unassembled WGS sequence"/>
</dbReference>
<dbReference type="EMBL" id="SPOF01000043">
    <property type="protein sequence ID" value="TIB09345.1"/>
    <property type="molecule type" value="Genomic_DNA"/>
</dbReference>
<proteinExistence type="inferred from homology"/>
<comment type="cofactor">
    <cofactor evidence="3">
        <name>pyridoxal 5'-phosphate</name>
        <dbReference type="ChEBI" id="CHEBI:597326"/>
    </cofactor>
</comment>
<sequence length="226" mass="25814">MSILKEIERKVKSKSATTNILAVSKYQPSSKILELHAEGHRDFGENYVQELLEKNTQLKDHDINWHFIGKLQSNKLKQLASIEKLKSIHSLDSLAHAKKLDQLLDRTIDIFIQLNTSKELNKGGLYPNTTQLDELVEFLCQSRHLNLAGLMTIGSYSQSTSNTSENNEFNTLLQTRNQLNHKYSLNLLLSMGMSSDYMQAIDYHSDIVRIGSLLFGERPQKQDRPV</sequence>